<evidence type="ECO:0000256" key="1">
    <source>
        <dbReference type="SAM" id="MobiDB-lite"/>
    </source>
</evidence>
<evidence type="ECO:0000313" key="2">
    <source>
        <dbReference type="EMBL" id="KAH3806989.1"/>
    </source>
</evidence>
<dbReference type="OrthoDB" id="6093641at2759"/>
<sequence length="403" mass="46749">MTFRIILRFASFVSCIAGVVSYHPFFFPRYQPDNYASVRKSQTSRTPFEYKRRGPSGFDRLSMGFIKRDNDETTDSNWELFDNDINDRLLGDLLDKTALENSPQYSKRYFDRLSSGFIRKKRSTAQDNAPSDVNSIPKQHLNIHKNEDKTKLIEHPNSDVDEDSDRNTTSQVQGKDSDNKRGFDRLNAGFVKRPFDRLNSGFVKRPFDRLSSGFVKRPFDRLTSGFVKRPSDSEIDEPVQINADDEKRGFDRLNYGFVKRPFDRLNSGFVKKDDETFDNGDVIDEKRYFDRLNMGFIKRNDILTGTDAAPRVDDKRGFDRLTSGFVKKEDLLEDTADISGLTMANKRYLDRLTNGFVKKNDNSNIEGDEYETDMNKRRFDRISNGFVKRTQENSNSSDDHKED</sequence>
<feature type="region of interest" description="Disordered" evidence="1">
    <location>
        <begin position="381"/>
        <end position="403"/>
    </location>
</feature>
<dbReference type="EMBL" id="JAIWYP010000006">
    <property type="protein sequence ID" value="KAH3806989.1"/>
    <property type="molecule type" value="Genomic_DNA"/>
</dbReference>
<accession>A0A9D4JEJ8</accession>
<organism evidence="2 3">
    <name type="scientific">Dreissena polymorpha</name>
    <name type="common">Zebra mussel</name>
    <name type="synonym">Mytilus polymorpha</name>
    <dbReference type="NCBI Taxonomy" id="45954"/>
    <lineage>
        <taxon>Eukaryota</taxon>
        <taxon>Metazoa</taxon>
        <taxon>Spiralia</taxon>
        <taxon>Lophotrochozoa</taxon>
        <taxon>Mollusca</taxon>
        <taxon>Bivalvia</taxon>
        <taxon>Autobranchia</taxon>
        <taxon>Heteroconchia</taxon>
        <taxon>Euheterodonta</taxon>
        <taxon>Imparidentia</taxon>
        <taxon>Neoheterodontei</taxon>
        <taxon>Myida</taxon>
        <taxon>Dreissenoidea</taxon>
        <taxon>Dreissenidae</taxon>
        <taxon>Dreissena</taxon>
    </lineage>
</organism>
<comment type="caution">
    <text evidence="2">The sequence shown here is derived from an EMBL/GenBank/DDBJ whole genome shotgun (WGS) entry which is preliminary data.</text>
</comment>
<protein>
    <submittedName>
        <fullName evidence="2">Uncharacterized protein</fullName>
    </submittedName>
</protein>
<feature type="compositionally biased region" description="Basic and acidic residues" evidence="1">
    <location>
        <begin position="144"/>
        <end position="158"/>
    </location>
</feature>
<feature type="region of interest" description="Disordered" evidence="1">
    <location>
        <begin position="122"/>
        <end position="183"/>
    </location>
</feature>
<reference evidence="2" key="1">
    <citation type="journal article" date="2019" name="bioRxiv">
        <title>The Genome of the Zebra Mussel, Dreissena polymorpha: A Resource for Invasive Species Research.</title>
        <authorList>
            <person name="McCartney M.A."/>
            <person name="Auch B."/>
            <person name="Kono T."/>
            <person name="Mallez S."/>
            <person name="Zhang Y."/>
            <person name="Obille A."/>
            <person name="Becker A."/>
            <person name="Abrahante J.E."/>
            <person name="Garbe J."/>
            <person name="Badalamenti J.P."/>
            <person name="Herman A."/>
            <person name="Mangelson H."/>
            <person name="Liachko I."/>
            <person name="Sullivan S."/>
            <person name="Sone E.D."/>
            <person name="Koren S."/>
            <person name="Silverstein K.A.T."/>
            <person name="Beckman K.B."/>
            <person name="Gohl D.M."/>
        </authorList>
    </citation>
    <scope>NUCLEOTIDE SEQUENCE</scope>
    <source>
        <strain evidence="2">Duluth1</strain>
        <tissue evidence="2">Whole animal</tissue>
    </source>
</reference>
<feature type="compositionally biased region" description="Polar residues" evidence="1">
    <location>
        <begin position="125"/>
        <end position="137"/>
    </location>
</feature>
<keyword evidence="3" id="KW-1185">Reference proteome</keyword>
<name>A0A9D4JEJ8_DREPO</name>
<gene>
    <name evidence="2" type="ORF">DPMN_135320</name>
</gene>
<reference evidence="2" key="2">
    <citation type="submission" date="2020-11" db="EMBL/GenBank/DDBJ databases">
        <authorList>
            <person name="McCartney M.A."/>
            <person name="Auch B."/>
            <person name="Kono T."/>
            <person name="Mallez S."/>
            <person name="Becker A."/>
            <person name="Gohl D.M."/>
            <person name="Silverstein K.A.T."/>
            <person name="Koren S."/>
            <person name="Bechman K.B."/>
            <person name="Herman A."/>
            <person name="Abrahante J.E."/>
            <person name="Garbe J."/>
        </authorList>
    </citation>
    <scope>NUCLEOTIDE SEQUENCE</scope>
    <source>
        <strain evidence="2">Duluth1</strain>
        <tissue evidence="2">Whole animal</tissue>
    </source>
</reference>
<dbReference type="Proteomes" id="UP000828390">
    <property type="component" value="Unassembled WGS sequence"/>
</dbReference>
<proteinExistence type="predicted"/>
<evidence type="ECO:0000313" key="3">
    <source>
        <dbReference type="Proteomes" id="UP000828390"/>
    </source>
</evidence>
<dbReference type="AlphaFoldDB" id="A0A9D4JEJ8"/>